<reference evidence="8 9" key="1">
    <citation type="submission" date="2017-12" db="EMBL/GenBank/DDBJ databases">
        <title>Comparative genomics of Botrytis spp.</title>
        <authorList>
            <person name="Valero-Jimenez C.A."/>
            <person name="Tapia P."/>
            <person name="Veloso J."/>
            <person name="Silva-Moreno E."/>
            <person name="Staats M."/>
            <person name="Valdes J.H."/>
            <person name="Van Kan J.A.L."/>
        </authorList>
    </citation>
    <scope>NUCLEOTIDE SEQUENCE [LARGE SCALE GENOMIC DNA]</scope>
    <source>
        <strain evidence="8 9">Be9601</strain>
    </source>
</reference>
<feature type="transmembrane region" description="Helical" evidence="6">
    <location>
        <begin position="465"/>
        <end position="484"/>
    </location>
</feature>
<feature type="region of interest" description="Disordered" evidence="5">
    <location>
        <begin position="1"/>
        <end position="37"/>
    </location>
</feature>
<keyword evidence="3 6" id="KW-1133">Transmembrane helix</keyword>
<dbReference type="PANTHER" id="PTHR23501">
    <property type="entry name" value="MAJOR FACILITATOR SUPERFAMILY"/>
    <property type="match status" value="1"/>
</dbReference>
<feature type="transmembrane region" description="Helical" evidence="6">
    <location>
        <begin position="255"/>
        <end position="277"/>
    </location>
</feature>
<proteinExistence type="predicted"/>
<name>A0A4Z1JUV9_9HELO</name>
<evidence type="ECO:0000259" key="7">
    <source>
        <dbReference type="PROSITE" id="PS50850"/>
    </source>
</evidence>
<feature type="transmembrane region" description="Helical" evidence="6">
    <location>
        <begin position="212"/>
        <end position="234"/>
    </location>
</feature>
<keyword evidence="4 6" id="KW-0472">Membrane</keyword>
<sequence length="573" mass="62179">MSQGEQIKDSDHVAVPTSEKQASSDSQESSDVEKKASFTTPDGIVEDTSFVYMTGWRLHLMRLCCAISMFLVNMEVSIIGTSLISITNDLRGFSQMGWVVTGYLITYTGLLIIWAKISDIYGRKPAMIISMLIFTVFSGGCGAAHTMMQLIVCRVFQGVGAAGAVSLALVAAYEMVPKDKYPLQAALIGSAIALGSLVGPLIGGGVSEHSTWRWVFLINVPVGVVCAALLYISVPSNFPYHGRPVLPHPITNSLSRLDISGASLLLGATVLLVTVLLEAGIEFAWKSGTAIALIILSGILFVAFMLNEKVVSKEKRTQEAVFPFRFLSNRPWMGTLLMSFLSGVPYNIIVIDIPQRFQAIDSISPFTSGLRLIPFNFSISLSSILVNIIAKQRVPPIILLFIGSIIQLVGMSLFSTLPENGTLPNTIYGWEVLTGFGMGWVMGICLLLPPAVVEGRDLAISGGSLLQFRVLGGVLGLAISTAIMNNHLTSHLTPLLGAEQLSLLLQSTREIENLSEELRIETVKAFAYGYNMQMKVNVAFSVVQVLIVGVMWTRNGKGWRGQIEVVEKQILKE</sequence>
<comment type="subcellular location">
    <subcellularLocation>
        <location evidence="1">Membrane</location>
        <topology evidence="1">Multi-pass membrane protein</topology>
    </subcellularLocation>
</comment>
<dbReference type="EMBL" id="PQXM01000097">
    <property type="protein sequence ID" value="TGO77629.1"/>
    <property type="molecule type" value="Genomic_DNA"/>
</dbReference>
<dbReference type="GO" id="GO:0005886">
    <property type="term" value="C:plasma membrane"/>
    <property type="evidence" value="ECO:0007669"/>
    <property type="project" value="TreeGrafter"/>
</dbReference>
<comment type="caution">
    <text evidence="8">The sequence shown here is derived from an EMBL/GenBank/DDBJ whole genome shotgun (WGS) entry which is preliminary data.</text>
</comment>
<evidence type="ECO:0000313" key="9">
    <source>
        <dbReference type="Proteomes" id="UP000297229"/>
    </source>
</evidence>
<keyword evidence="9" id="KW-1185">Reference proteome</keyword>
<dbReference type="PANTHER" id="PTHR23501:SF43">
    <property type="entry name" value="MULTIDRUG TRANSPORTER, PUTATIVE (AFU_ORTHOLOGUE AFUA_6G03040)-RELATED"/>
    <property type="match status" value="1"/>
</dbReference>
<feature type="transmembrane region" description="Helical" evidence="6">
    <location>
        <begin position="185"/>
        <end position="206"/>
    </location>
</feature>
<dbReference type="InterPro" id="IPR011701">
    <property type="entry name" value="MFS"/>
</dbReference>
<dbReference type="InterPro" id="IPR036259">
    <property type="entry name" value="MFS_trans_sf"/>
</dbReference>
<dbReference type="PROSITE" id="PS50850">
    <property type="entry name" value="MFS"/>
    <property type="match status" value="1"/>
</dbReference>
<feature type="transmembrane region" description="Helical" evidence="6">
    <location>
        <begin position="96"/>
        <end position="115"/>
    </location>
</feature>
<dbReference type="AlphaFoldDB" id="A0A4Z1JUV9"/>
<protein>
    <recommendedName>
        <fullName evidence="7">Major facilitator superfamily (MFS) profile domain-containing protein</fullName>
    </recommendedName>
</protein>
<evidence type="ECO:0000313" key="8">
    <source>
        <dbReference type="EMBL" id="TGO77629.1"/>
    </source>
</evidence>
<evidence type="ECO:0000256" key="2">
    <source>
        <dbReference type="ARBA" id="ARBA00022692"/>
    </source>
</evidence>
<dbReference type="InterPro" id="IPR020846">
    <property type="entry name" value="MFS_dom"/>
</dbReference>
<feature type="compositionally biased region" description="Polar residues" evidence="5">
    <location>
        <begin position="18"/>
        <end position="29"/>
    </location>
</feature>
<keyword evidence="2 6" id="KW-0812">Transmembrane</keyword>
<dbReference type="SUPFAM" id="SSF103473">
    <property type="entry name" value="MFS general substrate transporter"/>
    <property type="match status" value="2"/>
</dbReference>
<feature type="transmembrane region" description="Helical" evidence="6">
    <location>
        <begin position="397"/>
        <end position="415"/>
    </location>
</feature>
<gene>
    <name evidence="8" type="ORF">BELL_0097g00010</name>
</gene>
<feature type="domain" description="Major facilitator superfamily (MFS) profile" evidence="7">
    <location>
        <begin position="61"/>
        <end position="556"/>
    </location>
</feature>
<dbReference type="PRINTS" id="PR01036">
    <property type="entry name" value="TCRTETB"/>
</dbReference>
<feature type="transmembrane region" description="Helical" evidence="6">
    <location>
        <begin position="283"/>
        <end position="306"/>
    </location>
</feature>
<feature type="transmembrane region" description="Helical" evidence="6">
    <location>
        <begin position="332"/>
        <end position="351"/>
    </location>
</feature>
<feature type="transmembrane region" description="Helical" evidence="6">
    <location>
        <begin position="536"/>
        <end position="553"/>
    </location>
</feature>
<dbReference type="Proteomes" id="UP000297229">
    <property type="component" value="Unassembled WGS sequence"/>
</dbReference>
<accession>A0A4Z1JUV9</accession>
<evidence type="ECO:0000256" key="3">
    <source>
        <dbReference type="ARBA" id="ARBA00022989"/>
    </source>
</evidence>
<evidence type="ECO:0000256" key="5">
    <source>
        <dbReference type="SAM" id="MobiDB-lite"/>
    </source>
</evidence>
<feature type="compositionally biased region" description="Basic and acidic residues" evidence="5">
    <location>
        <begin position="1"/>
        <end position="12"/>
    </location>
</feature>
<evidence type="ECO:0000256" key="6">
    <source>
        <dbReference type="SAM" id="Phobius"/>
    </source>
</evidence>
<feature type="transmembrane region" description="Helical" evidence="6">
    <location>
        <begin position="127"/>
        <end position="148"/>
    </location>
</feature>
<dbReference type="Pfam" id="PF07690">
    <property type="entry name" value="MFS_1"/>
    <property type="match status" value="1"/>
</dbReference>
<organism evidence="8 9">
    <name type="scientific">Botrytis elliptica</name>
    <dbReference type="NCBI Taxonomy" id="278938"/>
    <lineage>
        <taxon>Eukaryota</taxon>
        <taxon>Fungi</taxon>
        <taxon>Dikarya</taxon>
        <taxon>Ascomycota</taxon>
        <taxon>Pezizomycotina</taxon>
        <taxon>Leotiomycetes</taxon>
        <taxon>Helotiales</taxon>
        <taxon>Sclerotiniaceae</taxon>
        <taxon>Botrytis</taxon>
    </lineage>
</organism>
<dbReference type="GO" id="GO:0022857">
    <property type="term" value="F:transmembrane transporter activity"/>
    <property type="evidence" value="ECO:0007669"/>
    <property type="project" value="InterPro"/>
</dbReference>
<evidence type="ECO:0000256" key="1">
    <source>
        <dbReference type="ARBA" id="ARBA00004141"/>
    </source>
</evidence>
<dbReference type="Gene3D" id="1.20.1250.20">
    <property type="entry name" value="MFS general substrate transporter like domains"/>
    <property type="match status" value="2"/>
</dbReference>
<feature type="transmembrane region" description="Helical" evidence="6">
    <location>
        <begin position="427"/>
        <end position="453"/>
    </location>
</feature>
<feature type="transmembrane region" description="Helical" evidence="6">
    <location>
        <begin position="154"/>
        <end position="173"/>
    </location>
</feature>
<evidence type="ECO:0000256" key="4">
    <source>
        <dbReference type="ARBA" id="ARBA00023136"/>
    </source>
</evidence>
<feature type="transmembrane region" description="Helical" evidence="6">
    <location>
        <begin position="63"/>
        <end position="84"/>
    </location>
</feature>